<evidence type="ECO:0000256" key="1">
    <source>
        <dbReference type="ARBA" id="ARBA00004429"/>
    </source>
</evidence>
<evidence type="ECO:0000256" key="4">
    <source>
        <dbReference type="ARBA" id="ARBA00022475"/>
    </source>
</evidence>
<evidence type="ECO:0000313" key="11">
    <source>
        <dbReference type="EMBL" id="MEJ8815589.1"/>
    </source>
</evidence>
<keyword evidence="5" id="KW-0997">Cell inner membrane</keyword>
<gene>
    <name evidence="11" type="ORF">WKW77_31310</name>
</gene>
<keyword evidence="7 9" id="KW-1133">Transmembrane helix</keyword>
<name>A0ABU8VPL5_9BURK</name>
<feature type="transmembrane region" description="Helical" evidence="9">
    <location>
        <begin position="51"/>
        <end position="73"/>
    </location>
</feature>
<protein>
    <submittedName>
        <fullName evidence="11">ABC transporter permease subunit</fullName>
    </submittedName>
</protein>
<keyword evidence="6 9" id="KW-0812">Transmembrane</keyword>
<evidence type="ECO:0000256" key="9">
    <source>
        <dbReference type="RuleBase" id="RU363032"/>
    </source>
</evidence>
<reference evidence="11 12" key="1">
    <citation type="submission" date="2024-03" db="EMBL/GenBank/DDBJ databases">
        <title>Novel species of the genus Variovorax.</title>
        <authorList>
            <person name="Liu Q."/>
            <person name="Xin Y.-H."/>
        </authorList>
    </citation>
    <scope>NUCLEOTIDE SEQUENCE [LARGE SCALE GENOMIC DNA]</scope>
    <source>
        <strain evidence="11 12">KACC 18899</strain>
    </source>
</reference>
<evidence type="ECO:0000256" key="3">
    <source>
        <dbReference type="ARBA" id="ARBA00022448"/>
    </source>
</evidence>
<keyword evidence="8 9" id="KW-0472">Membrane</keyword>
<evidence type="ECO:0000313" key="12">
    <source>
        <dbReference type="Proteomes" id="UP001365846"/>
    </source>
</evidence>
<keyword evidence="12" id="KW-1185">Reference proteome</keyword>
<evidence type="ECO:0000259" key="10">
    <source>
        <dbReference type="PROSITE" id="PS50928"/>
    </source>
</evidence>
<dbReference type="SUPFAM" id="SSF161098">
    <property type="entry name" value="MetI-like"/>
    <property type="match status" value="1"/>
</dbReference>
<dbReference type="Proteomes" id="UP001365846">
    <property type="component" value="Unassembled WGS sequence"/>
</dbReference>
<keyword evidence="4" id="KW-1003">Cell membrane</keyword>
<dbReference type="InterPro" id="IPR035906">
    <property type="entry name" value="MetI-like_sf"/>
</dbReference>
<dbReference type="Pfam" id="PF00528">
    <property type="entry name" value="BPD_transp_1"/>
    <property type="match status" value="1"/>
</dbReference>
<dbReference type="CDD" id="cd06261">
    <property type="entry name" value="TM_PBP2"/>
    <property type="match status" value="1"/>
</dbReference>
<evidence type="ECO:0000256" key="6">
    <source>
        <dbReference type="ARBA" id="ARBA00022692"/>
    </source>
</evidence>
<dbReference type="InterPro" id="IPR010065">
    <property type="entry name" value="AA_ABC_transptr_permease_3TM"/>
</dbReference>
<feature type="transmembrane region" description="Helical" evidence="9">
    <location>
        <begin position="12"/>
        <end position="39"/>
    </location>
</feature>
<evidence type="ECO:0000256" key="5">
    <source>
        <dbReference type="ARBA" id="ARBA00022519"/>
    </source>
</evidence>
<feature type="transmembrane region" description="Helical" evidence="9">
    <location>
        <begin position="189"/>
        <end position="210"/>
    </location>
</feature>
<comment type="similarity">
    <text evidence="2">Belongs to the binding-protein-dependent transport system permease family. HisMQ subfamily.</text>
</comment>
<dbReference type="RefSeq" id="WP_340360790.1">
    <property type="nucleotide sequence ID" value="NZ_JBBKZU010000021.1"/>
</dbReference>
<dbReference type="InterPro" id="IPR051613">
    <property type="entry name" value="ABC_transp_permease_HisMQ"/>
</dbReference>
<feature type="domain" description="ABC transmembrane type-1" evidence="10">
    <location>
        <begin position="15"/>
        <end position="210"/>
    </location>
</feature>
<dbReference type="PROSITE" id="PS50928">
    <property type="entry name" value="ABC_TM1"/>
    <property type="match status" value="1"/>
</dbReference>
<dbReference type="NCBIfam" id="TIGR01726">
    <property type="entry name" value="HEQRo_perm_3TM"/>
    <property type="match status" value="1"/>
</dbReference>
<sequence length="223" mass="23562">MNLLQGFGGQLLLGALATVQLAVAALIVGSLFGAIGCWLQLRRNKILRGIGYMYAAVVRGVPDLLVVFAVYFGGSLTLATITGRYVEINAFAAGVFALALSFGAYAAEIARGALLSVGTGQREAAWMLGLSKSQTMWTVVVPQAARTALAPFGNQSIVLLKQTSIVSIVGCDELMRKAAEASGATRQPFTMYLAAACIYLVLTGFATLLLERAEARSSRHVRV</sequence>
<dbReference type="Gene3D" id="1.10.3720.10">
    <property type="entry name" value="MetI-like"/>
    <property type="match status" value="1"/>
</dbReference>
<evidence type="ECO:0000256" key="7">
    <source>
        <dbReference type="ARBA" id="ARBA00022989"/>
    </source>
</evidence>
<dbReference type="EMBL" id="JBBKZU010000021">
    <property type="protein sequence ID" value="MEJ8815589.1"/>
    <property type="molecule type" value="Genomic_DNA"/>
</dbReference>
<dbReference type="InterPro" id="IPR000515">
    <property type="entry name" value="MetI-like"/>
</dbReference>
<evidence type="ECO:0000256" key="2">
    <source>
        <dbReference type="ARBA" id="ARBA00010072"/>
    </source>
</evidence>
<accession>A0ABU8VPL5</accession>
<evidence type="ECO:0000256" key="8">
    <source>
        <dbReference type="ARBA" id="ARBA00023136"/>
    </source>
</evidence>
<feature type="transmembrane region" description="Helical" evidence="9">
    <location>
        <begin position="85"/>
        <end position="107"/>
    </location>
</feature>
<keyword evidence="3 9" id="KW-0813">Transport</keyword>
<comment type="subcellular location">
    <subcellularLocation>
        <location evidence="1">Cell inner membrane</location>
        <topology evidence="1">Multi-pass membrane protein</topology>
    </subcellularLocation>
    <subcellularLocation>
        <location evidence="9">Cell membrane</location>
        <topology evidence="9">Multi-pass membrane protein</topology>
    </subcellularLocation>
</comment>
<comment type="caution">
    <text evidence="11">The sequence shown here is derived from an EMBL/GenBank/DDBJ whole genome shotgun (WGS) entry which is preliminary data.</text>
</comment>
<dbReference type="PANTHER" id="PTHR30133:SF2">
    <property type="entry name" value="ARGININE ABC TRANSPORTER PERMEASE PROTEIN ARTQ"/>
    <property type="match status" value="1"/>
</dbReference>
<dbReference type="PANTHER" id="PTHR30133">
    <property type="entry name" value="CATIONIC AMINO ACID TRANSPORTER, MEMBRANE COMPONENT"/>
    <property type="match status" value="1"/>
</dbReference>
<organism evidence="11 12">
    <name type="scientific">Variovorax ureilyticus</name>
    <dbReference type="NCBI Taxonomy" id="1836198"/>
    <lineage>
        <taxon>Bacteria</taxon>
        <taxon>Pseudomonadati</taxon>
        <taxon>Pseudomonadota</taxon>
        <taxon>Betaproteobacteria</taxon>
        <taxon>Burkholderiales</taxon>
        <taxon>Comamonadaceae</taxon>
        <taxon>Variovorax</taxon>
    </lineage>
</organism>
<proteinExistence type="inferred from homology"/>